<proteinExistence type="predicted"/>
<name>A0ACD5TBH0_AVESA</name>
<evidence type="ECO:0000313" key="1">
    <source>
        <dbReference type="EnsemblPlants" id="AVESA.00010b.r2.1AG0024690.1.CDS"/>
    </source>
</evidence>
<reference evidence="1" key="1">
    <citation type="submission" date="2021-05" db="EMBL/GenBank/DDBJ databases">
        <authorList>
            <person name="Scholz U."/>
            <person name="Mascher M."/>
            <person name="Fiebig A."/>
        </authorList>
    </citation>
    <scope>NUCLEOTIDE SEQUENCE [LARGE SCALE GENOMIC DNA]</scope>
</reference>
<accession>A0ACD5TBH0</accession>
<evidence type="ECO:0000313" key="2">
    <source>
        <dbReference type="Proteomes" id="UP001732700"/>
    </source>
</evidence>
<organism evidence="1 2">
    <name type="scientific">Avena sativa</name>
    <name type="common">Oat</name>
    <dbReference type="NCBI Taxonomy" id="4498"/>
    <lineage>
        <taxon>Eukaryota</taxon>
        <taxon>Viridiplantae</taxon>
        <taxon>Streptophyta</taxon>
        <taxon>Embryophyta</taxon>
        <taxon>Tracheophyta</taxon>
        <taxon>Spermatophyta</taxon>
        <taxon>Magnoliopsida</taxon>
        <taxon>Liliopsida</taxon>
        <taxon>Poales</taxon>
        <taxon>Poaceae</taxon>
        <taxon>BOP clade</taxon>
        <taxon>Pooideae</taxon>
        <taxon>Poodae</taxon>
        <taxon>Poeae</taxon>
        <taxon>Poeae Chloroplast Group 1 (Aveneae type)</taxon>
        <taxon>Aveninae</taxon>
        <taxon>Avena</taxon>
    </lineage>
</organism>
<dbReference type="Proteomes" id="UP001732700">
    <property type="component" value="Chromosome 1A"/>
</dbReference>
<dbReference type="EnsemblPlants" id="AVESA.00010b.r2.1AG0024690.1">
    <property type="protein sequence ID" value="AVESA.00010b.r2.1AG0024690.1.CDS"/>
    <property type="gene ID" value="AVESA.00010b.r2.1AG0024690"/>
</dbReference>
<reference evidence="1" key="2">
    <citation type="submission" date="2025-09" db="UniProtKB">
        <authorList>
            <consortium name="EnsemblPlants"/>
        </authorList>
    </citation>
    <scope>IDENTIFICATION</scope>
</reference>
<protein>
    <submittedName>
        <fullName evidence="1">Uncharacterized protein</fullName>
    </submittedName>
</protein>
<sequence>MALRNLVARMRTPAAAALRLPPPAPRVSPPRPRFYGSAQNNGKHSKGIDLESASIEEIRRQADLVGKEIDEALERTNLCREEVPVIWKDIWGTVRLWLVAGAGIELMLFADSCLRPRPEVEAEK</sequence>
<keyword evidence="2" id="KW-1185">Reference proteome</keyword>